<feature type="compositionally biased region" description="Basic residues" evidence="1">
    <location>
        <begin position="46"/>
        <end position="57"/>
    </location>
</feature>
<feature type="compositionally biased region" description="Polar residues" evidence="1">
    <location>
        <begin position="176"/>
        <end position="197"/>
    </location>
</feature>
<dbReference type="Proteomes" id="UP000266841">
    <property type="component" value="Unassembled WGS sequence"/>
</dbReference>
<evidence type="ECO:0000313" key="3">
    <source>
        <dbReference type="Proteomes" id="UP000266841"/>
    </source>
</evidence>
<feature type="non-terminal residue" evidence="2">
    <location>
        <position position="1"/>
    </location>
</feature>
<evidence type="ECO:0000313" key="2">
    <source>
        <dbReference type="EMBL" id="EJK44199.1"/>
    </source>
</evidence>
<dbReference type="EMBL" id="AGNL01050040">
    <property type="protein sequence ID" value="EJK44199.1"/>
    <property type="molecule type" value="Genomic_DNA"/>
</dbReference>
<gene>
    <name evidence="2" type="ORF">THAOC_37282</name>
</gene>
<feature type="compositionally biased region" description="Basic and acidic residues" evidence="1">
    <location>
        <begin position="58"/>
        <end position="70"/>
    </location>
</feature>
<organism evidence="2 3">
    <name type="scientific">Thalassiosira oceanica</name>
    <name type="common">Marine diatom</name>
    <dbReference type="NCBI Taxonomy" id="159749"/>
    <lineage>
        <taxon>Eukaryota</taxon>
        <taxon>Sar</taxon>
        <taxon>Stramenopiles</taxon>
        <taxon>Ochrophyta</taxon>
        <taxon>Bacillariophyta</taxon>
        <taxon>Coscinodiscophyceae</taxon>
        <taxon>Thalassiosirophycidae</taxon>
        <taxon>Thalassiosirales</taxon>
        <taxon>Thalassiosiraceae</taxon>
        <taxon>Thalassiosira</taxon>
    </lineage>
</organism>
<name>K0R0G4_THAOC</name>
<comment type="caution">
    <text evidence="2">The sequence shown here is derived from an EMBL/GenBank/DDBJ whole genome shotgun (WGS) entry which is preliminary data.</text>
</comment>
<accession>K0R0G4</accession>
<dbReference type="AlphaFoldDB" id="K0R0G4"/>
<evidence type="ECO:0000256" key="1">
    <source>
        <dbReference type="SAM" id="MobiDB-lite"/>
    </source>
</evidence>
<keyword evidence="3" id="KW-1185">Reference proteome</keyword>
<proteinExistence type="predicted"/>
<feature type="region of interest" description="Disordered" evidence="1">
    <location>
        <begin position="153"/>
        <end position="197"/>
    </location>
</feature>
<feature type="region of interest" description="Disordered" evidence="1">
    <location>
        <begin position="24"/>
        <end position="70"/>
    </location>
</feature>
<sequence>SADKSRARTPTLAICPTGGIQSLALLPGGRKNQANGEADPPPGGARRGRSRSAGRRRCSPDEAAEKERRAARYHVHSKKYLIFKIGQERPYEQPLTLWGGTEGHKHITINLLHLRHNLKIEWHSINDPRPTIRSGNPPWRVAIKNQSECPLRAVLSPSHGSTPPPDEIPATPLRKVSSQAHASVAINSSPSANRSTR</sequence>
<protein>
    <submittedName>
        <fullName evidence="2">Uncharacterized protein</fullName>
    </submittedName>
</protein>
<reference evidence="2 3" key="1">
    <citation type="journal article" date="2012" name="Genome Biol.">
        <title>Genome and low-iron response of an oceanic diatom adapted to chronic iron limitation.</title>
        <authorList>
            <person name="Lommer M."/>
            <person name="Specht M."/>
            <person name="Roy A.S."/>
            <person name="Kraemer L."/>
            <person name="Andreson R."/>
            <person name="Gutowska M.A."/>
            <person name="Wolf J."/>
            <person name="Bergner S.V."/>
            <person name="Schilhabel M.B."/>
            <person name="Klostermeier U.C."/>
            <person name="Beiko R.G."/>
            <person name="Rosenstiel P."/>
            <person name="Hippler M."/>
            <person name="Laroche J."/>
        </authorList>
    </citation>
    <scope>NUCLEOTIDE SEQUENCE [LARGE SCALE GENOMIC DNA]</scope>
    <source>
        <strain evidence="2 3">CCMP1005</strain>
    </source>
</reference>